<feature type="transmembrane region" description="Helical" evidence="2">
    <location>
        <begin position="43"/>
        <end position="61"/>
    </location>
</feature>
<feature type="transmembrane region" description="Helical" evidence="2">
    <location>
        <begin position="160"/>
        <end position="180"/>
    </location>
</feature>
<evidence type="ECO:0000256" key="2">
    <source>
        <dbReference type="SAM" id="Phobius"/>
    </source>
</evidence>
<name>A0AAE5KNI6_9MICC</name>
<keyword evidence="2" id="KW-0812">Transmembrane</keyword>
<accession>A0AAE5KNI6</accession>
<evidence type="ECO:0000313" key="3">
    <source>
        <dbReference type="EMBL" id="PAK85529.1"/>
    </source>
</evidence>
<gene>
    <name evidence="3" type="ORF">B8W87_06440</name>
</gene>
<sequence>MSQDPYGQQPPYQPPHPNAPMHPAIQYAPVPTQKPEPTTVVKIGTYLIYAVALYMIMRAIVGLDDFGFQTYHTENGKTTEVNSSTGLGYVISAIFAAFTILLGFFYSKGHGWARITALVLGIIGTIRDLLYFLLTLLAQSLVQSVTSQMDGAQQVSISPAVYIVLVLGIILQIAVVVFMLRGDAARYTSDSRLWRSYRQDQGPQPVQQPTDSQSQQGFGQAAQNPQAQNPQSRPNPAPQNPNDRYDGGSDGYRLN</sequence>
<feature type="transmembrane region" description="Helical" evidence="2">
    <location>
        <begin position="86"/>
        <end position="106"/>
    </location>
</feature>
<evidence type="ECO:0000256" key="1">
    <source>
        <dbReference type="SAM" id="MobiDB-lite"/>
    </source>
</evidence>
<dbReference type="Proteomes" id="UP000216195">
    <property type="component" value="Unassembled WGS sequence"/>
</dbReference>
<feature type="compositionally biased region" description="Polar residues" evidence="1">
    <location>
        <begin position="199"/>
        <end position="211"/>
    </location>
</feature>
<feature type="transmembrane region" description="Helical" evidence="2">
    <location>
        <begin position="118"/>
        <end position="140"/>
    </location>
</feature>
<keyword evidence="2" id="KW-1133">Transmembrane helix</keyword>
<keyword evidence="2" id="KW-0472">Membrane</keyword>
<dbReference type="RefSeq" id="WP_095343571.1">
    <property type="nucleotide sequence ID" value="NZ_CAUVKF010000025.1"/>
</dbReference>
<dbReference type="AlphaFoldDB" id="A0AAE5KNI6"/>
<feature type="compositionally biased region" description="Low complexity" evidence="1">
    <location>
        <begin position="212"/>
        <end position="232"/>
    </location>
</feature>
<organism evidence="3 4">
    <name type="scientific">Rothia dentocariosa</name>
    <dbReference type="NCBI Taxonomy" id="2047"/>
    <lineage>
        <taxon>Bacteria</taxon>
        <taxon>Bacillati</taxon>
        <taxon>Actinomycetota</taxon>
        <taxon>Actinomycetes</taxon>
        <taxon>Micrococcales</taxon>
        <taxon>Micrococcaceae</taxon>
        <taxon>Rothia</taxon>
    </lineage>
</organism>
<reference evidence="3 4" key="1">
    <citation type="submission" date="2017-04" db="EMBL/GenBank/DDBJ databases">
        <title>Kefir bacterial isolates.</title>
        <authorList>
            <person name="Kim Y."/>
            <person name="Blasche S."/>
            <person name="Patil K.R."/>
        </authorList>
    </citation>
    <scope>NUCLEOTIDE SEQUENCE [LARGE SCALE GENOMIC DNA]</scope>
    <source>
        <strain evidence="3 4">OG2-1</strain>
    </source>
</reference>
<comment type="caution">
    <text evidence="3">The sequence shown here is derived from an EMBL/GenBank/DDBJ whole genome shotgun (WGS) entry which is preliminary data.</text>
</comment>
<feature type="region of interest" description="Disordered" evidence="1">
    <location>
        <begin position="199"/>
        <end position="255"/>
    </location>
</feature>
<proteinExistence type="predicted"/>
<evidence type="ECO:0000313" key="4">
    <source>
        <dbReference type="Proteomes" id="UP000216195"/>
    </source>
</evidence>
<protein>
    <submittedName>
        <fullName evidence="3">Uncharacterized protein</fullName>
    </submittedName>
</protein>
<dbReference type="EMBL" id="NCWU01000006">
    <property type="protein sequence ID" value="PAK85529.1"/>
    <property type="molecule type" value="Genomic_DNA"/>
</dbReference>